<feature type="domain" description="Linalool dehydratase/isomerase" evidence="1">
    <location>
        <begin position="190"/>
        <end position="371"/>
    </location>
</feature>
<evidence type="ECO:0000313" key="2">
    <source>
        <dbReference type="EMBL" id="PIA98124.1"/>
    </source>
</evidence>
<evidence type="ECO:0000259" key="1">
    <source>
        <dbReference type="Pfam" id="PF18566"/>
    </source>
</evidence>
<reference evidence="3 5" key="2">
    <citation type="submission" date="2023-09" db="EMBL/GenBank/DDBJ databases">
        <title>Complete-Gapless Cercospora beticola genome.</title>
        <authorList>
            <person name="Wyatt N.A."/>
            <person name="Spanner R.E."/>
            <person name="Bolton M.D."/>
        </authorList>
    </citation>
    <scope>NUCLEOTIDE SEQUENCE [LARGE SCALE GENOMIC DNA]</scope>
    <source>
        <strain evidence="3">Cb09-40</strain>
    </source>
</reference>
<dbReference type="EMBL" id="LKMD01000102">
    <property type="protein sequence ID" value="PIA98124.1"/>
    <property type="molecule type" value="Genomic_DNA"/>
</dbReference>
<accession>A0A2G5I005</accession>
<gene>
    <name evidence="2" type="ORF">CB0940_06544</name>
    <name evidence="3" type="ORF">RHO25_003800</name>
</gene>
<dbReference type="AlphaFoldDB" id="A0A2G5I005"/>
<name>A0A2G5I005_CERBT</name>
<reference evidence="2 4" key="1">
    <citation type="submission" date="2015-10" db="EMBL/GenBank/DDBJ databases">
        <title>The cercosporin biosynthetic gene cluster was horizontally transferred to several fungal lineages and shown to be expanded in Cercospora beticola based on microsynteny with recipient genomes.</title>
        <authorList>
            <person name="De Jonge R."/>
            <person name="Ebert M.K."/>
            <person name="Suttle J.C."/>
            <person name="Jurick Ii W.M."/>
            <person name="Secor G.A."/>
            <person name="Thomma B.P."/>
            <person name="Van De Peer Y."/>
            <person name="Bolton M.D."/>
        </authorList>
    </citation>
    <scope>NUCLEOTIDE SEQUENCE [LARGE SCALE GENOMIC DNA]</scope>
    <source>
        <strain evidence="2 4">09-40</strain>
    </source>
</reference>
<feature type="domain" description="Linalool dehydratase/isomerase" evidence="1">
    <location>
        <begin position="15"/>
        <end position="173"/>
    </location>
</feature>
<evidence type="ECO:0000313" key="4">
    <source>
        <dbReference type="Proteomes" id="UP000230605"/>
    </source>
</evidence>
<dbReference type="EMBL" id="CP134185">
    <property type="protein sequence ID" value="WPA99184.1"/>
    <property type="molecule type" value="Genomic_DNA"/>
</dbReference>
<dbReference type="Pfam" id="PF18566">
    <property type="entry name" value="Ldi"/>
    <property type="match status" value="2"/>
</dbReference>
<sequence length="526" mass="60024">MGGQDPGQEWNDAYRYQLATMAYAAGVAHFHRLPALRSAFKCLIEQLIHKMLRRDVWSYWYLTSQSGKFVDPDIVEMRKPWADPNKEENIMYSGHLLLMVSLHAMLFDDDKYDQPEALTFDWDPIFWGFGPEMFTYARSSLQEAILTEMERHQWKGVCCEPNSIFIVCNQFPVRHQSNFERLGSFAHGYQIIAMRYNDVRAGTNVVDKVLKNYTAAWEEHGGFLQGNKFVHSWYMVKQERIVPGNIGTTACWNSRLVRSTFPAQSVGFFTKAANGRINLNSTTVAMIIRKLVKTENADPQAWSTKRKAQELAKQTKAVPPPPFAVPIFGYVAQWVSEIGDPSLTEGLLRHADMFLTPTWDKGGLFYPRNETSTDEHGNWKLVEPYTGNAAIAYARLNVPDGQKKMWEKPWPKAHFSTFPYIDGITLASGVDFLRCAWDPDKRAFIATMRTWNGSRKCARFLVKNLPAGPYGTYRDGSLIEERNVDGDSRALEAIIEVGPEETDLVLLKSSTIGQRDLHQFNCRSLM</sequence>
<proteinExistence type="predicted"/>
<dbReference type="Proteomes" id="UP000230605">
    <property type="component" value="Chromosome 2"/>
</dbReference>
<evidence type="ECO:0000313" key="5">
    <source>
        <dbReference type="Proteomes" id="UP001302367"/>
    </source>
</evidence>
<dbReference type="InterPro" id="IPR041411">
    <property type="entry name" value="Ldi"/>
</dbReference>
<organism evidence="2 4">
    <name type="scientific">Cercospora beticola</name>
    <name type="common">Sugarbeet leaf spot fungus</name>
    <dbReference type="NCBI Taxonomy" id="122368"/>
    <lineage>
        <taxon>Eukaryota</taxon>
        <taxon>Fungi</taxon>
        <taxon>Dikarya</taxon>
        <taxon>Ascomycota</taxon>
        <taxon>Pezizomycotina</taxon>
        <taxon>Dothideomycetes</taxon>
        <taxon>Dothideomycetidae</taxon>
        <taxon>Mycosphaerellales</taxon>
        <taxon>Mycosphaerellaceae</taxon>
        <taxon>Cercospora</taxon>
    </lineage>
</organism>
<evidence type="ECO:0000313" key="3">
    <source>
        <dbReference type="EMBL" id="WPA99184.1"/>
    </source>
</evidence>
<keyword evidence="5" id="KW-1185">Reference proteome</keyword>
<protein>
    <recommendedName>
        <fullName evidence="1">Linalool dehydratase/isomerase domain-containing protein</fullName>
    </recommendedName>
</protein>
<dbReference type="Proteomes" id="UP001302367">
    <property type="component" value="Chromosome 2"/>
</dbReference>
<dbReference type="OrthoDB" id="9979195at2759"/>